<sequence length="62" mass="7350">RKREQDTEETPRSRKDKGLDGSLVGARIKVWWPDDEMCFTRVLLIHLIPIPKGTRLHMMMEM</sequence>
<reference evidence="2" key="1">
    <citation type="journal article" date="2014" name="Science">
        <title>Ancient hybridizations among the ancestral genomes of bread wheat.</title>
        <authorList>
            <consortium name="International Wheat Genome Sequencing Consortium,"/>
            <person name="Marcussen T."/>
            <person name="Sandve S.R."/>
            <person name="Heier L."/>
            <person name="Spannagl M."/>
            <person name="Pfeifer M."/>
            <person name="Jakobsen K.S."/>
            <person name="Wulff B.B."/>
            <person name="Steuernagel B."/>
            <person name="Mayer K.F."/>
            <person name="Olsen O.A."/>
        </authorList>
    </citation>
    <scope>NUCLEOTIDE SEQUENCE [LARGE SCALE GENOMIC DNA]</scope>
    <source>
        <strain evidence="2">cv. AL8/78</strain>
    </source>
</reference>
<accession>A0A453P2V5</accession>
<dbReference type="EnsemblPlants" id="AET6Gv20585900.7">
    <property type="protein sequence ID" value="AET6Gv20585900.7"/>
    <property type="gene ID" value="AET6Gv20585900"/>
</dbReference>
<organism evidence="1 2">
    <name type="scientific">Aegilops tauschii subsp. strangulata</name>
    <name type="common">Goatgrass</name>
    <dbReference type="NCBI Taxonomy" id="200361"/>
    <lineage>
        <taxon>Eukaryota</taxon>
        <taxon>Viridiplantae</taxon>
        <taxon>Streptophyta</taxon>
        <taxon>Embryophyta</taxon>
        <taxon>Tracheophyta</taxon>
        <taxon>Spermatophyta</taxon>
        <taxon>Magnoliopsida</taxon>
        <taxon>Liliopsida</taxon>
        <taxon>Poales</taxon>
        <taxon>Poaceae</taxon>
        <taxon>BOP clade</taxon>
        <taxon>Pooideae</taxon>
        <taxon>Triticodae</taxon>
        <taxon>Triticeae</taxon>
        <taxon>Triticinae</taxon>
        <taxon>Aegilops</taxon>
    </lineage>
</organism>
<reference evidence="2" key="2">
    <citation type="journal article" date="2017" name="Nat. Plants">
        <title>The Aegilops tauschii genome reveals multiple impacts of transposons.</title>
        <authorList>
            <person name="Zhao G."/>
            <person name="Zou C."/>
            <person name="Li K."/>
            <person name="Wang K."/>
            <person name="Li T."/>
            <person name="Gao L."/>
            <person name="Zhang X."/>
            <person name="Wang H."/>
            <person name="Yang Z."/>
            <person name="Liu X."/>
            <person name="Jiang W."/>
            <person name="Mao L."/>
            <person name="Kong X."/>
            <person name="Jiao Y."/>
            <person name="Jia J."/>
        </authorList>
    </citation>
    <scope>NUCLEOTIDE SEQUENCE [LARGE SCALE GENOMIC DNA]</scope>
    <source>
        <strain evidence="2">cv. AL8/78</strain>
    </source>
</reference>
<evidence type="ECO:0000313" key="1">
    <source>
        <dbReference type="EnsemblPlants" id="AET6Gv20585900.7"/>
    </source>
</evidence>
<protein>
    <submittedName>
        <fullName evidence="1">Uncharacterized protein</fullName>
    </submittedName>
</protein>
<dbReference type="Proteomes" id="UP000015105">
    <property type="component" value="Chromosome 6D"/>
</dbReference>
<proteinExistence type="predicted"/>
<dbReference type="AlphaFoldDB" id="A0A453P2V5"/>
<reference evidence="1" key="5">
    <citation type="journal article" date="2021" name="G3 (Bethesda)">
        <title>Aegilops tauschii genome assembly Aet v5.0 features greater sequence contiguity and improved annotation.</title>
        <authorList>
            <person name="Wang L."/>
            <person name="Zhu T."/>
            <person name="Rodriguez J.C."/>
            <person name="Deal K.R."/>
            <person name="Dubcovsky J."/>
            <person name="McGuire P.E."/>
            <person name="Lux T."/>
            <person name="Spannagl M."/>
            <person name="Mayer K.F.X."/>
            <person name="Baldrich P."/>
            <person name="Meyers B.C."/>
            <person name="Huo N."/>
            <person name="Gu Y.Q."/>
            <person name="Zhou H."/>
            <person name="Devos K.M."/>
            <person name="Bennetzen J.L."/>
            <person name="Unver T."/>
            <person name="Budak H."/>
            <person name="Gulick P.J."/>
            <person name="Galiba G."/>
            <person name="Kalapos B."/>
            <person name="Nelson D.R."/>
            <person name="Li P."/>
            <person name="You F.M."/>
            <person name="Luo M.C."/>
            <person name="Dvorak J."/>
        </authorList>
    </citation>
    <scope>NUCLEOTIDE SEQUENCE [LARGE SCALE GENOMIC DNA]</scope>
    <source>
        <strain evidence="1">cv. AL8/78</strain>
    </source>
</reference>
<reference evidence="1" key="4">
    <citation type="submission" date="2019-03" db="UniProtKB">
        <authorList>
            <consortium name="EnsemblPlants"/>
        </authorList>
    </citation>
    <scope>IDENTIFICATION</scope>
</reference>
<name>A0A453P2V5_AEGTS</name>
<evidence type="ECO:0000313" key="2">
    <source>
        <dbReference type="Proteomes" id="UP000015105"/>
    </source>
</evidence>
<keyword evidence="2" id="KW-1185">Reference proteome</keyword>
<reference evidence="1" key="3">
    <citation type="journal article" date="2017" name="Nature">
        <title>Genome sequence of the progenitor of the wheat D genome Aegilops tauschii.</title>
        <authorList>
            <person name="Luo M.C."/>
            <person name="Gu Y.Q."/>
            <person name="Puiu D."/>
            <person name="Wang H."/>
            <person name="Twardziok S.O."/>
            <person name="Deal K.R."/>
            <person name="Huo N."/>
            <person name="Zhu T."/>
            <person name="Wang L."/>
            <person name="Wang Y."/>
            <person name="McGuire P.E."/>
            <person name="Liu S."/>
            <person name="Long H."/>
            <person name="Ramasamy R.K."/>
            <person name="Rodriguez J.C."/>
            <person name="Van S.L."/>
            <person name="Yuan L."/>
            <person name="Wang Z."/>
            <person name="Xia Z."/>
            <person name="Xiao L."/>
            <person name="Anderson O.D."/>
            <person name="Ouyang S."/>
            <person name="Liang Y."/>
            <person name="Zimin A.V."/>
            <person name="Pertea G."/>
            <person name="Qi P."/>
            <person name="Bennetzen J.L."/>
            <person name="Dai X."/>
            <person name="Dawson M.W."/>
            <person name="Muller H.G."/>
            <person name="Kugler K."/>
            <person name="Rivarola-Duarte L."/>
            <person name="Spannagl M."/>
            <person name="Mayer K.F.X."/>
            <person name="Lu F.H."/>
            <person name="Bevan M.W."/>
            <person name="Leroy P."/>
            <person name="Li P."/>
            <person name="You F.M."/>
            <person name="Sun Q."/>
            <person name="Liu Z."/>
            <person name="Lyons E."/>
            <person name="Wicker T."/>
            <person name="Salzberg S.L."/>
            <person name="Devos K.M."/>
            <person name="Dvorak J."/>
        </authorList>
    </citation>
    <scope>NUCLEOTIDE SEQUENCE [LARGE SCALE GENOMIC DNA]</scope>
    <source>
        <strain evidence="1">cv. AL8/78</strain>
    </source>
</reference>
<dbReference type="Gramene" id="AET6Gv20585900.7">
    <property type="protein sequence ID" value="AET6Gv20585900.7"/>
    <property type="gene ID" value="AET6Gv20585900"/>
</dbReference>